<protein>
    <submittedName>
        <fullName evidence="2">Uncharacterized protein</fullName>
    </submittedName>
</protein>
<evidence type="ECO:0000256" key="1">
    <source>
        <dbReference type="SAM" id="Phobius"/>
    </source>
</evidence>
<accession>A0A2T8HNS4</accession>
<reference evidence="2 3" key="1">
    <citation type="submission" date="2018-04" db="EMBL/GenBank/DDBJ databases">
        <title>Sphingobacterium cortibacter sp. nov.</title>
        <authorList>
            <person name="Li Y."/>
        </authorList>
    </citation>
    <scope>NUCLEOTIDE SEQUENCE [LARGE SCALE GENOMIC DNA]</scope>
    <source>
        <strain evidence="2 3">2c-3</strain>
    </source>
</reference>
<keyword evidence="1" id="KW-0472">Membrane</keyword>
<comment type="caution">
    <text evidence="2">The sequence shown here is derived from an EMBL/GenBank/DDBJ whole genome shotgun (WGS) entry which is preliminary data.</text>
</comment>
<dbReference type="AlphaFoldDB" id="A0A2T8HNS4"/>
<keyword evidence="1" id="KW-0812">Transmembrane</keyword>
<feature type="transmembrane region" description="Helical" evidence="1">
    <location>
        <begin position="16"/>
        <end position="38"/>
    </location>
</feature>
<sequence length="75" mass="8706">MNIILLQSSSNEVLTFLAAIAISILLFFVFRSVLLWYWRVDEIVKNQQKQIQQQQTIIEGLAGLYKSMNRMDTNA</sequence>
<keyword evidence="1" id="KW-1133">Transmembrane helix</keyword>
<keyword evidence="3" id="KW-1185">Reference proteome</keyword>
<name>A0A2T8HNS4_9SPHI</name>
<evidence type="ECO:0000313" key="3">
    <source>
        <dbReference type="Proteomes" id="UP000245627"/>
    </source>
</evidence>
<dbReference type="Proteomes" id="UP000245627">
    <property type="component" value="Unassembled WGS sequence"/>
</dbReference>
<dbReference type="EMBL" id="QDKG01000001">
    <property type="protein sequence ID" value="PVH27060.1"/>
    <property type="molecule type" value="Genomic_DNA"/>
</dbReference>
<dbReference type="RefSeq" id="WP_116774915.1">
    <property type="nucleotide sequence ID" value="NZ_QDKG01000001.1"/>
</dbReference>
<evidence type="ECO:0000313" key="2">
    <source>
        <dbReference type="EMBL" id="PVH27060.1"/>
    </source>
</evidence>
<gene>
    <name evidence="2" type="ORF">DC487_05535</name>
</gene>
<dbReference type="OrthoDB" id="773251at2"/>
<proteinExistence type="predicted"/>
<organism evidence="2 3">
    <name type="scientific">Sphingobacterium corticibacter</name>
    <dbReference type="NCBI Taxonomy" id="2171749"/>
    <lineage>
        <taxon>Bacteria</taxon>
        <taxon>Pseudomonadati</taxon>
        <taxon>Bacteroidota</taxon>
        <taxon>Sphingobacteriia</taxon>
        <taxon>Sphingobacteriales</taxon>
        <taxon>Sphingobacteriaceae</taxon>
        <taxon>Sphingobacterium</taxon>
    </lineage>
</organism>